<dbReference type="PANTHER" id="PTHR30487:SF0">
    <property type="entry name" value="PREPILIN LEADER PEPTIDASE_N-METHYLTRANSFERASE-RELATED"/>
    <property type="match status" value="1"/>
</dbReference>
<comment type="caution">
    <text evidence="10">The sequence shown here is derived from an EMBL/GenBank/DDBJ whole genome shotgun (WGS) entry which is preliminary data.</text>
</comment>
<feature type="domain" description="Prepilin peptidase A24 N-terminal" evidence="9">
    <location>
        <begin position="8"/>
        <end position="89"/>
    </location>
</feature>
<dbReference type="Pfam" id="PF06750">
    <property type="entry name" value="A24_N_bact"/>
    <property type="match status" value="1"/>
</dbReference>
<name>A0A1F5ZZE0_9BACT</name>
<reference evidence="10 11" key="1">
    <citation type="journal article" date="2016" name="Nat. Commun.">
        <title>Thousands of microbial genomes shed light on interconnected biogeochemical processes in an aquifer system.</title>
        <authorList>
            <person name="Anantharaman K."/>
            <person name="Brown C.T."/>
            <person name="Hug L.A."/>
            <person name="Sharon I."/>
            <person name="Castelle C.J."/>
            <person name="Probst A.J."/>
            <person name="Thomas B.C."/>
            <person name="Singh A."/>
            <person name="Wilkins M.J."/>
            <person name="Karaoz U."/>
            <person name="Brodie E.L."/>
            <person name="Williams K.H."/>
            <person name="Hubbard S.S."/>
            <person name="Banfield J.F."/>
        </authorList>
    </citation>
    <scope>NUCLEOTIDE SEQUENCE [LARGE SCALE GENOMIC DNA]</scope>
</reference>
<dbReference type="GO" id="GO:0006465">
    <property type="term" value="P:signal peptide processing"/>
    <property type="evidence" value="ECO:0007669"/>
    <property type="project" value="TreeGrafter"/>
</dbReference>
<dbReference type="EMBL" id="MFJM01000029">
    <property type="protein sequence ID" value="OGG17733.1"/>
    <property type="molecule type" value="Genomic_DNA"/>
</dbReference>
<evidence type="ECO:0000256" key="3">
    <source>
        <dbReference type="ARBA" id="ARBA00022475"/>
    </source>
</evidence>
<evidence type="ECO:0000256" key="7">
    <source>
        <dbReference type="SAM" id="Phobius"/>
    </source>
</evidence>
<keyword evidence="6 7" id="KW-0472">Membrane</keyword>
<evidence type="ECO:0000256" key="4">
    <source>
        <dbReference type="ARBA" id="ARBA00022692"/>
    </source>
</evidence>
<feature type="transmembrane region" description="Helical" evidence="7">
    <location>
        <begin position="196"/>
        <end position="214"/>
    </location>
</feature>
<organism evidence="10 11">
    <name type="scientific">Candidatus Gottesmanbacteria bacterium RIFCSPHIGHO2_02_FULL_39_14</name>
    <dbReference type="NCBI Taxonomy" id="1798383"/>
    <lineage>
        <taxon>Bacteria</taxon>
        <taxon>Candidatus Gottesmaniibacteriota</taxon>
    </lineage>
</organism>
<evidence type="ECO:0000313" key="11">
    <source>
        <dbReference type="Proteomes" id="UP000176253"/>
    </source>
</evidence>
<dbReference type="Proteomes" id="UP000176253">
    <property type="component" value="Unassembled WGS sequence"/>
</dbReference>
<evidence type="ECO:0000259" key="8">
    <source>
        <dbReference type="Pfam" id="PF01478"/>
    </source>
</evidence>
<dbReference type="AlphaFoldDB" id="A0A1F5ZZE0"/>
<feature type="transmembrane region" description="Helical" evidence="7">
    <location>
        <begin position="5"/>
        <end position="24"/>
    </location>
</feature>
<gene>
    <name evidence="10" type="ORF">A3D78_02815</name>
</gene>
<comment type="subcellular location">
    <subcellularLocation>
        <location evidence="1">Cell membrane</location>
        <topology evidence="1">Multi-pass membrane protein</topology>
    </subcellularLocation>
</comment>
<evidence type="ECO:0000259" key="9">
    <source>
        <dbReference type="Pfam" id="PF06750"/>
    </source>
</evidence>
<accession>A0A1F5ZZE0</accession>
<protein>
    <recommendedName>
        <fullName evidence="12">Prepilin peptidase</fullName>
    </recommendedName>
</protein>
<dbReference type="InterPro" id="IPR050882">
    <property type="entry name" value="Prepilin_peptidase/N-MTase"/>
</dbReference>
<feature type="transmembrane region" description="Helical" evidence="7">
    <location>
        <begin position="44"/>
        <end position="62"/>
    </location>
</feature>
<feature type="transmembrane region" description="Helical" evidence="7">
    <location>
        <begin position="148"/>
        <end position="167"/>
    </location>
</feature>
<dbReference type="STRING" id="1798383.A3D78_02815"/>
<proteinExistence type="inferred from homology"/>
<dbReference type="GO" id="GO:0004190">
    <property type="term" value="F:aspartic-type endopeptidase activity"/>
    <property type="evidence" value="ECO:0007669"/>
    <property type="project" value="InterPro"/>
</dbReference>
<feature type="domain" description="Prepilin type IV endopeptidase peptidase" evidence="8">
    <location>
        <begin position="107"/>
        <end position="209"/>
    </location>
</feature>
<comment type="similarity">
    <text evidence="2">Belongs to the peptidase A24 family.</text>
</comment>
<dbReference type="Gene3D" id="1.20.120.1220">
    <property type="match status" value="1"/>
</dbReference>
<keyword evidence="3" id="KW-1003">Cell membrane</keyword>
<dbReference type="Pfam" id="PF01478">
    <property type="entry name" value="Peptidase_A24"/>
    <property type="match status" value="1"/>
</dbReference>
<evidence type="ECO:0000256" key="1">
    <source>
        <dbReference type="ARBA" id="ARBA00004651"/>
    </source>
</evidence>
<dbReference type="InterPro" id="IPR010627">
    <property type="entry name" value="Prepilin_pept_A24_N"/>
</dbReference>
<evidence type="ECO:0000256" key="6">
    <source>
        <dbReference type="ARBA" id="ARBA00023136"/>
    </source>
</evidence>
<sequence>MIISYIFIFGLIVGSFLNVLIDRIPKGEDIVFKPSHCDHCRRKLMVLDLIPLFSFIFLRGRCRYCRTKISLQNPLVELSCGFLFVYVFSVYSKINSDYWLLLYQWTVTAALIVIFTVDLKKRIIPDQIIVFLTVITFIYQLTYSRGSLFLTVAIGFITAGVFLFLVLITRGRGMGLGDVKYAFFMGYYLSWPKVLISFYLAFLTGALLSLILVIMGRKSLKSTIAFGPFLVVATFIADYYGGTIISYFHKYFF</sequence>
<feature type="transmembrane region" description="Helical" evidence="7">
    <location>
        <begin position="74"/>
        <end position="92"/>
    </location>
</feature>
<feature type="transmembrane region" description="Helical" evidence="7">
    <location>
        <begin position="98"/>
        <end position="117"/>
    </location>
</feature>
<dbReference type="InterPro" id="IPR000045">
    <property type="entry name" value="Prepilin_IV_endopep_pep"/>
</dbReference>
<keyword evidence="4 7" id="KW-0812">Transmembrane</keyword>
<evidence type="ECO:0008006" key="12">
    <source>
        <dbReference type="Google" id="ProtNLM"/>
    </source>
</evidence>
<evidence type="ECO:0000256" key="2">
    <source>
        <dbReference type="ARBA" id="ARBA00005801"/>
    </source>
</evidence>
<keyword evidence="5 7" id="KW-1133">Transmembrane helix</keyword>
<dbReference type="GO" id="GO:0005886">
    <property type="term" value="C:plasma membrane"/>
    <property type="evidence" value="ECO:0007669"/>
    <property type="project" value="UniProtKB-SubCell"/>
</dbReference>
<dbReference type="PANTHER" id="PTHR30487">
    <property type="entry name" value="TYPE 4 PREPILIN-LIKE PROTEINS LEADER PEPTIDE-PROCESSING ENZYME"/>
    <property type="match status" value="1"/>
</dbReference>
<feature type="transmembrane region" description="Helical" evidence="7">
    <location>
        <begin position="226"/>
        <end position="248"/>
    </location>
</feature>
<evidence type="ECO:0000256" key="5">
    <source>
        <dbReference type="ARBA" id="ARBA00022989"/>
    </source>
</evidence>
<evidence type="ECO:0000313" key="10">
    <source>
        <dbReference type="EMBL" id="OGG17733.1"/>
    </source>
</evidence>